<accession>A0A0A8YKW2</accession>
<dbReference type="AlphaFoldDB" id="A0A0A8YKW2"/>
<dbReference type="EMBL" id="GBRH01270829">
    <property type="protein sequence ID" value="JAD27066.1"/>
    <property type="molecule type" value="Transcribed_RNA"/>
</dbReference>
<reference evidence="1" key="1">
    <citation type="submission" date="2014-09" db="EMBL/GenBank/DDBJ databases">
        <authorList>
            <person name="Magalhaes I.L.F."/>
            <person name="Oliveira U."/>
            <person name="Santos F.R."/>
            <person name="Vidigal T.H.D.A."/>
            <person name="Brescovit A.D."/>
            <person name="Santos A.J."/>
        </authorList>
    </citation>
    <scope>NUCLEOTIDE SEQUENCE</scope>
    <source>
        <tissue evidence="1">Shoot tissue taken approximately 20 cm above the soil surface</tissue>
    </source>
</reference>
<sequence length="18" mass="2072">MLVMYSLKSNKSKTTLLN</sequence>
<evidence type="ECO:0000313" key="1">
    <source>
        <dbReference type="EMBL" id="JAD27066.1"/>
    </source>
</evidence>
<protein>
    <submittedName>
        <fullName evidence="1">Uncharacterized protein</fullName>
    </submittedName>
</protein>
<organism evidence="1">
    <name type="scientific">Arundo donax</name>
    <name type="common">Giant reed</name>
    <name type="synonym">Donax arundinaceus</name>
    <dbReference type="NCBI Taxonomy" id="35708"/>
    <lineage>
        <taxon>Eukaryota</taxon>
        <taxon>Viridiplantae</taxon>
        <taxon>Streptophyta</taxon>
        <taxon>Embryophyta</taxon>
        <taxon>Tracheophyta</taxon>
        <taxon>Spermatophyta</taxon>
        <taxon>Magnoliopsida</taxon>
        <taxon>Liliopsida</taxon>
        <taxon>Poales</taxon>
        <taxon>Poaceae</taxon>
        <taxon>PACMAD clade</taxon>
        <taxon>Arundinoideae</taxon>
        <taxon>Arundineae</taxon>
        <taxon>Arundo</taxon>
    </lineage>
</organism>
<name>A0A0A8YKW2_ARUDO</name>
<reference evidence="1" key="2">
    <citation type="journal article" date="2015" name="Data Brief">
        <title>Shoot transcriptome of the giant reed, Arundo donax.</title>
        <authorList>
            <person name="Barrero R.A."/>
            <person name="Guerrero F.D."/>
            <person name="Moolhuijzen P."/>
            <person name="Goolsby J.A."/>
            <person name="Tidwell J."/>
            <person name="Bellgard S.E."/>
            <person name="Bellgard M.I."/>
        </authorList>
    </citation>
    <scope>NUCLEOTIDE SEQUENCE</scope>
    <source>
        <tissue evidence="1">Shoot tissue taken approximately 20 cm above the soil surface</tissue>
    </source>
</reference>
<proteinExistence type="predicted"/>